<dbReference type="GO" id="GO:2000031">
    <property type="term" value="P:regulation of salicylic acid mediated signaling pathway"/>
    <property type="evidence" value="ECO:0007669"/>
    <property type="project" value="InterPro"/>
</dbReference>
<sequence length="524" mass="57980">MADNEGGGEKETALRLRAAAEEAVQCIGLGYDLTMDLSLNYCKKQQTSKDGSRLIAVDFDHVRNIAFPGGIVVQDVPKSISCDKGERMRFSSDVLSFLQMSELFNQELSLSGKIPTGHFNAAFEFTGCWQKDAAFTKSLAFDGVFISLYSIALEKSQVMLQDHIKQAVPSSWDPAALARFIEKYGTHVIVGVKMGGKDIIYVKQEHSSPLKPIEIQKRLKDVADKKFSDEVTFLWGRIGGSNDNKPPIEALRHFLGFQLPKQWAPLFGDVPNGPDRKQQGAATLQFSLMGSKLYVNTDKVDTGNRPVTGMRLYLEGRRSNLLAVHLQHLSSLPESFQLHTDSGGRNNHSYDIRYYEKVQWKNFSHVCTAPVESDDDLSIVTGAQLKVKQFGMRNVLFIRLHFSKLIGATVMKQPEWDGSPALAQKSGILATLVSFTNGQKPPPKPCKIDINSAIYPSGPPIPTPTLKLLRFVDTTEMTRGPQDSPGHWVVSGAGLVVDKGKISLRLKYSLLAVILQDEEVLLQG</sequence>
<reference evidence="2" key="2">
    <citation type="journal article" date="2024" name="Plant">
        <title>Genomic evolution and insights into agronomic trait innovations of Sesamum species.</title>
        <authorList>
            <person name="Miao H."/>
            <person name="Wang L."/>
            <person name="Qu L."/>
            <person name="Liu H."/>
            <person name="Sun Y."/>
            <person name="Le M."/>
            <person name="Wang Q."/>
            <person name="Wei S."/>
            <person name="Zheng Y."/>
            <person name="Lin W."/>
            <person name="Duan Y."/>
            <person name="Cao H."/>
            <person name="Xiong S."/>
            <person name="Wang X."/>
            <person name="Wei L."/>
            <person name="Li C."/>
            <person name="Ma Q."/>
            <person name="Ju M."/>
            <person name="Zhao R."/>
            <person name="Li G."/>
            <person name="Mu C."/>
            <person name="Tian Q."/>
            <person name="Mei H."/>
            <person name="Zhang T."/>
            <person name="Gao T."/>
            <person name="Zhang H."/>
        </authorList>
    </citation>
    <scope>NUCLEOTIDE SEQUENCE</scope>
    <source>
        <strain evidence="2">KEN8</strain>
    </source>
</reference>
<reference evidence="2" key="1">
    <citation type="submission" date="2020-06" db="EMBL/GenBank/DDBJ databases">
        <authorList>
            <person name="Li T."/>
            <person name="Hu X."/>
            <person name="Zhang T."/>
            <person name="Song X."/>
            <person name="Zhang H."/>
            <person name="Dai N."/>
            <person name="Sheng W."/>
            <person name="Hou X."/>
            <person name="Wei L."/>
        </authorList>
    </citation>
    <scope>NUCLEOTIDE SEQUENCE</scope>
    <source>
        <strain evidence="2">KEN8</strain>
        <tissue evidence="2">Leaf</tissue>
    </source>
</reference>
<dbReference type="InterPro" id="IPR044663">
    <property type="entry name" value="CAD1/NSL1-like"/>
</dbReference>
<name>A0AAW2MM81_9LAMI</name>
<dbReference type="PANTHER" id="PTHR33199:SF6">
    <property type="entry name" value="MACPF DOMAIN PROTEIN"/>
    <property type="match status" value="1"/>
</dbReference>
<protein>
    <submittedName>
        <fullName evidence="2">MACPF domain-containing protein</fullName>
    </submittedName>
</protein>
<dbReference type="EMBL" id="JACGWM010000013">
    <property type="protein sequence ID" value="KAL0332594.1"/>
    <property type="molecule type" value="Genomic_DNA"/>
</dbReference>
<evidence type="ECO:0000313" key="2">
    <source>
        <dbReference type="EMBL" id="KAL0332594.1"/>
    </source>
</evidence>
<dbReference type="PANTHER" id="PTHR33199">
    <property type="entry name" value="MACPF DOMAIN-CONTAINING PROTEIN CAD1"/>
    <property type="match status" value="1"/>
</dbReference>
<proteinExistence type="predicted"/>
<dbReference type="GO" id="GO:0005886">
    <property type="term" value="C:plasma membrane"/>
    <property type="evidence" value="ECO:0007669"/>
    <property type="project" value="TreeGrafter"/>
</dbReference>
<organism evidence="2">
    <name type="scientific">Sesamum calycinum</name>
    <dbReference type="NCBI Taxonomy" id="2727403"/>
    <lineage>
        <taxon>Eukaryota</taxon>
        <taxon>Viridiplantae</taxon>
        <taxon>Streptophyta</taxon>
        <taxon>Embryophyta</taxon>
        <taxon>Tracheophyta</taxon>
        <taxon>Spermatophyta</taxon>
        <taxon>Magnoliopsida</taxon>
        <taxon>eudicotyledons</taxon>
        <taxon>Gunneridae</taxon>
        <taxon>Pentapetalae</taxon>
        <taxon>asterids</taxon>
        <taxon>lamiids</taxon>
        <taxon>Lamiales</taxon>
        <taxon>Pedaliaceae</taxon>
        <taxon>Sesamum</taxon>
    </lineage>
</organism>
<dbReference type="PROSITE" id="PS51412">
    <property type="entry name" value="MACPF_2"/>
    <property type="match status" value="1"/>
</dbReference>
<dbReference type="InterPro" id="IPR020864">
    <property type="entry name" value="MACPF"/>
</dbReference>
<gene>
    <name evidence="2" type="ORF">Scaly_2160900</name>
</gene>
<feature type="domain" description="MACPF" evidence="1">
    <location>
        <begin position="10"/>
        <end position="343"/>
    </location>
</feature>
<dbReference type="GO" id="GO:0009626">
    <property type="term" value="P:plant-type hypersensitive response"/>
    <property type="evidence" value="ECO:0007669"/>
    <property type="project" value="TreeGrafter"/>
</dbReference>
<comment type="caution">
    <text evidence="2">The sequence shown here is derived from an EMBL/GenBank/DDBJ whole genome shotgun (WGS) entry which is preliminary data.</text>
</comment>
<dbReference type="AlphaFoldDB" id="A0AAW2MM81"/>
<dbReference type="Pfam" id="PF01823">
    <property type="entry name" value="MACPF"/>
    <property type="match status" value="1"/>
</dbReference>
<accession>A0AAW2MM81</accession>
<evidence type="ECO:0000259" key="1">
    <source>
        <dbReference type="PROSITE" id="PS51412"/>
    </source>
</evidence>